<protein>
    <submittedName>
        <fullName evidence="2">DsrE family protein</fullName>
    </submittedName>
</protein>
<evidence type="ECO:0000313" key="2">
    <source>
        <dbReference type="EMBL" id="QVM84995.1"/>
    </source>
</evidence>
<dbReference type="InterPro" id="IPR003787">
    <property type="entry name" value="Sulphur_relay_DsrE/F-like"/>
</dbReference>
<proteinExistence type="predicted"/>
<reference evidence="2 3" key="1">
    <citation type="journal article" date="2021" name="Int. J. Syst. Evol. Microbiol.">
        <title>Novosphingobium decolorationis sp. nov., an aniline blue-decolourizing bacterium isolated from East Pacific sediment.</title>
        <authorList>
            <person name="Chen X."/>
            <person name="Dong B."/>
            <person name="Chen T."/>
            <person name="Ren N."/>
            <person name="Wang J."/>
            <person name="Xu Y."/>
            <person name="Yang J."/>
            <person name="Zhu S."/>
            <person name="Chen J."/>
        </authorList>
    </citation>
    <scope>NUCLEOTIDE SEQUENCE [LARGE SCALE GENOMIC DNA]</scope>
    <source>
        <strain evidence="2 3">502str22</strain>
    </source>
</reference>
<dbReference type="Gene3D" id="3.40.1260.10">
    <property type="entry name" value="DsrEFH-like"/>
    <property type="match status" value="1"/>
</dbReference>
<dbReference type="EMBL" id="CP054856">
    <property type="protein sequence ID" value="QVM84995.1"/>
    <property type="molecule type" value="Genomic_DNA"/>
</dbReference>
<evidence type="ECO:0000313" key="3">
    <source>
        <dbReference type="Proteomes" id="UP000677126"/>
    </source>
</evidence>
<feature type="signal peptide" evidence="1">
    <location>
        <begin position="1"/>
        <end position="27"/>
    </location>
</feature>
<gene>
    <name evidence="2" type="ORF">HT578_16000</name>
</gene>
<dbReference type="PANTHER" id="PTHR37691">
    <property type="entry name" value="BLR3518 PROTEIN"/>
    <property type="match status" value="1"/>
</dbReference>
<dbReference type="InterPro" id="IPR027396">
    <property type="entry name" value="DsrEFH-like"/>
</dbReference>
<evidence type="ECO:0000256" key="1">
    <source>
        <dbReference type="SAM" id="SignalP"/>
    </source>
</evidence>
<sequence>MPFSISPRGGWAVAGVLALALSAGTQAAPAARTGPVFTEYGRTFAVEPDMPIPADAEFKVAFDISAVATPGEVNRHIDSAARFINMQVAAGVPRERIHVALVVHGPAGADLLVPEAYAARSGGAQSANAPLVRALLDHGVRVILCGQSAAAMGLARADLIPGVELALSAMTAHALLQQDGYTLNPF</sequence>
<keyword evidence="1" id="KW-0732">Signal</keyword>
<dbReference type="Pfam" id="PF02635">
    <property type="entry name" value="DsrE"/>
    <property type="match status" value="1"/>
</dbReference>
<dbReference type="RefSeq" id="WP_213500690.1">
    <property type="nucleotide sequence ID" value="NZ_CP054856.1"/>
</dbReference>
<name>A0ABX8E9W4_9SPHN</name>
<keyword evidence="3" id="KW-1185">Reference proteome</keyword>
<dbReference type="PANTHER" id="PTHR37691:SF1">
    <property type="entry name" value="BLR3518 PROTEIN"/>
    <property type="match status" value="1"/>
</dbReference>
<organism evidence="2 3">
    <name type="scientific">Novosphingobium decolorationis</name>
    <dbReference type="NCBI Taxonomy" id="2698673"/>
    <lineage>
        <taxon>Bacteria</taxon>
        <taxon>Pseudomonadati</taxon>
        <taxon>Pseudomonadota</taxon>
        <taxon>Alphaproteobacteria</taxon>
        <taxon>Sphingomonadales</taxon>
        <taxon>Sphingomonadaceae</taxon>
        <taxon>Novosphingobium</taxon>
    </lineage>
</organism>
<dbReference type="SUPFAM" id="SSF75169">
    <property type="entry name" value="DsrEFH-like"/>
    <property type="match status" value="1"/>
</dbReference>
<dbReference type="Proteomes" id="UP000677126">
    <property type="component" value="Chromosome"/>
</dbReference>
<accession>A0ABX8E9W4</accession>
<feature type="chain" id="PRO_5047427748" evidence="1">
    <location>
        <begin position="28"/>
        <end position="186"/>
    </location>
</feature>